<evidence type="ECO:0000313" key="8">
    <source>
        <dbReference type="Proteomes" id="UP000626220"/>
    </source>
</evidence>
<evidence type="ECO:0000259" key="6">
    <source>
        <dbReference type="Pfam" id="PF13458"/>
    </source>
</evidence>
<evidence type="ECO:0000256" key="1">
    <source>
        <dbReference type="ARBA" id="ARBA00010062"/>
    </source>
</evidence>
<keyword evidence="2" id="KW-0813">Transport</keyword>
<dbReference type="RefSeq" id="WP_189682195.1">
    <property type="nucleotide sequence ID" value="NZ_BNCJ01000019.1"/>
</dbReference>
<comment type="caution">
    <text evidence="7">The sequence shown here is derived from an EMBL/GenBank/DDBJ whole genome shotgun (WGS) entry which is preliminary data.</text>
</comment>
<feature type="signal peptide" evidence="5">
    <location>
        <begin position="1"/>
        <end position="25"/>
    </location>
</feature>
<dbReference type="Pfam" id="PF13458">
    <property type="entry name" value="Peripla_BP_6"/>
    <property type="match status" value="1"/>
</dbReference>
<comment type="similarity">
    <text evidence="1">Belongs to the leucine-binding protein family.</text>
</comment>
<accession>A0A8J3H2F4</accession>
<reference evidence="7" key="1">
    <citation type="journal article" date="2014" name="Int. J. Syst. Evol. Microbiol.">
        <title>Complete genome sequence of Corynebacterium casei LMG S-19264T (=DSM 44701T), isolated from a smear-ripened cheese.</title>
        <authorList>
            <consortium name="US DOE Joint Genome Institute (JGI-PGF)"/>
            <person name="Walter F."/>
            <person name="Albersmeier A."/>
            <person name="Kalinowski J."/>
            <person name="Ruckert C."/>
        </authorList>
    </citation>
    <scope>NUCLEOTIDE SEQUENCE</scope>
    <source>
        <strain evidence="7">KCTC 42650</strain>
    </source>
</reference>
<dbReference type="CDD" id="cd06340">
    <property type="entry name" value="PBP1_ABC_ligand_binding-like"/>
    <property type="match status" value="1"/>
</dbReference>
<protein>
    <submittedName>
        <fullName evidence="7">Amino acid ABC transporter substrate-binding protein</fullName>
    </submittedName>
</protein>
<feature type="domain" description="Leucine-binding protein" evidence="6">
    <location>
        <begin position="29"/>
        <end position="383"/>
    </location>
</feature>
<dbReference type="PANTHER" id="PTHR30483:SF37">
    <property type="entry name" value="ABC TRANSPORTER SUBSTRATE-BINDING PROTEIN"/>
    <property type="match status" value="1"/>
</dbReference>
<dbReference type="AlphaFoldDB" id="A0A8J3H2F4"/>
<keyword evidence="8" id="KW-1185">Reference proteome</keyword>
<dbReference type="InterPro" id="IPR000709">
    <property type="entry name" value="Leu_Ile_Val-bd"/>
</dbReference>
<dbReference type="EMBL" id="BNCJ01000019">
    <property type="protein sequence ID" value="GHF67231.1"/>
    <property type="molecule type" value="Genomic_DNA"/>
</dbReference>
<dbReference type="Proteomes" id="UP000626220">
    <property type="component" value="Unassembled WGS sequence"/>
</dbReference>
<evidence type="ECO:0000256" key="4">
    <source>
        <dbReference type="ARBA" id="ARBA00022970"/>
    </source>
</evidence>
<organism evidence="7 8">
    <name type="scientific">Seohaeicola zhoushanensis</name>
    <dbReference type="NCBI Taxonomy" id="1569283"/>
    <lineage>
        <taxon>Bacteria</taxon>
        <taxon>Pseudomonadati</taxon>
        <taxon>Pseudomonadota</taxon>
        <taxon>Alphaproteobacteria</taxon>
        <taxon>Rhodobacterales</taxon>
        <taxon>Roseobacteraceae</taxon>
        <taxon>Seohaeicola</taxon>
    </lineage>
</organism>
<reference evidence="7" key="2">
    <citation type="submission" date="2020-09" db="EMBL/GenBank/DDBJ databases">
        <authorList>
            <person name="Sun Q."/>
            <person name="Kim S."/>
        </authorList>
    </citation>
    <scope>NUCLEOTIDE SEQUENCE</scope>
    <source>
        <strain evidence="7">KCTC 42650</strain>
    </source>
</reference>
<sequence>MTMTRRAALMAALAGSLMIGAPAGAQDGPLKIGAVNPYSGPFAQYGDETTRGYELAAKQVNAQGGVLGRQVEIVRGSATTAQEGLSVVEQLVGRDKVDALIGTYISSISNSASETALNYGKLYWETNALAMSLTERALPNYARSGPSAVTFAERSVQGVTELLSKVVGKAPGEMKVWLEHEDSAYGTSIAEAQKELLEEAGVSVQIGAHSFKAIDLTDSILRAKADAPDVWINTGYVIDTNLLLRTAQEQGFTPPVMMTVGTGDTSETLEALGQDYLEGVLVVSYPRADISETYGPGSDAFLDLYRSEYNRDPIAPQGMNAYFGAMLLFEAIEAAGSTEFEAVMTAAKAIDRPEGSSLTGYGVMFDDTMQNVRALPVIAQWQGGQMKAVFPTSAVADGVALVNLPRQ</sequence>
<dbReference type="SUPFAM" id="SSF53822">
    <property type="entry name" value="Periplasmic binding protein-like I"/>
    <property type="match status" value="1"/>
</dbReference>
<name>A0A8J3H2F4_9RHOB</name>
<keyword evidence="3 5" id="KW-0732">Signal</keyword>
<evidence type="ECO:0000256" key="2">
    <source>
        <dbReference type="ARBA" id="ARBA00022448"/>
    </source>
</evidence>
<dbReference type="PRINTS" id="PR00337">
    <property type="entry name" value="LEUILEVALBP"/>
</dbReference>
<dbReference type="InterPro" id="IPR028081">
    <property type="entry name" value="Leu-bd"/>
</dbReference>
<dbReference type="InterPro" id="IPR028082">
    <property type="entry name" value="Peripla_BP_I"/>
</dbReference>
<dbReference type="GO" id="GO:0006865">
    <property type="term" value="P:amino acid transport"/>
    <property type="evidence" value="ECO:0007669"/>
    <property type="project" value="UniProtKB-KW"/>
</dbReference>
<evidence type="ECO:0000256" key="3">
    <source>
        <dbReference type="ARBA" id="ARBA00022729"/>
    </source>
</evidence>
<proteinExistence type="inferred from homology"/>
<dbReference type="Gene3D" id="3.40.50.2300">
    <property type="match status" value="2"/>
</dbReference>
<dbReference type="PANTHER" id="PTHR30483">
    <property type="entry name" value="LEUCINE-SPECIFIC-BINDING PROTEIN"/>
    <property type="match status" value="1"/>
</dbReference>
<gene>
    <name evidence="7" type="ORF">GCM10017056_43090</name>
</gene>
<keyword evidence="4" id="KW-0029">Amino-acid transport</keyword>
<dbReference type="InterPro" id="IPR051010">
    <property type="entry name" value="BCAA_transport"/>
</dbReference>
<evidence type="ECO:0000256" key="5">
    <source>
        <dbReference type="SAM" id="SignalP"/>
    </source>
</evidence>
<evidence type="ECO:0000313" key="7">
    <source>
        <dbReference type="EMBL" id="GHF67231.1"/>
    </source>
</evidence>
<feature type="chain" id="PRO_5035256524" evidence="5">
    <location>
        <begin position="26"/>
        <end position="407"/>
    </location>
</feature>